<evidence type="ECO:0000256" key="1">
    <source>
        <dbReference type="SAM" id="MobiDB-lite"/>
    </source>
</evidence>
<dbReference type="Proteomes" id="UP001153709">
    <property type="component" value="Chromosome 1"/>
</dbReference>
<organism evidence="2 3">
    <name type="scientific">Diabrotica balteata</name>
    <name type="common">Banded cucumber beetle</name>
    <dbReference type="NCBI Taxonomy" id="107213"/>
    <lineage>
        <taxon>Eukaryota</taxon>
        <taxon>Metazoa</taxon>
        <taxon>Ecdysozoa</taxon>
        <taxon>Arthropoda</taxon>
        <taxon>Hexapoda</taxon>
        <taxon>Insecta</taxon>
        <taxon>Pterygota</taxon>
        <taxon>Neoptera</taxon>
        <taxon>Endopterygota</taxon>
        <taxon>Coleoptera</taxon>
        <taxon>Polyphaga</taxon>
        <taxon>Cucujiformia</taxon>
        <taxon>Chrysomeloidea</taxon>
        <taxon>Chrysomelidae</taxon>
        <taxon>Galerucinae</taxon>
        <taxon>Diabroticina</taxon>
        <taxon>Diabroticites</taxon>
        <taxon>Diabrotica</taxon>
    </lineage>
</organism>
<feature type="compositionally biased region" description="Basic and acidic residues" evidence="1">
    <location>
        <begin position="371"/>
        <end position="389"/>
    </location>
</feature>
<name>A0A9N9X4D2_DIABA</name>
<accession>A0A9N9X4D2</accession>
<feature type="region of interest" description="Disordered" evidence="1">
    <location>
        <begin position="213"/>
        <end position="232"/>
    </location>
</feature>
<feature type="region of interest" description="Disordered" evidence="1">
    <location>
        <begin position="247"/>
        <end position="389"/>
    </location>
</feature>
<sequence>MQQLKRMGVGSSGEEDQGHSDNLKLYFYEGEEENLSFIDLQHNSLKLPEKKGILKKHDYGILMMGDGKENWVSSGANDEIISQVDMSQLVSGPGPTEVERTLKTLNGYHEDIIKALRNAASSHREEENLSLIDLQHNSLKLPEKKGILKKHDYGILVIGDGKENWVSSGANDEIISQVDMSQLVSGPGSTEVERTLKTLNGYHEDIIKELRNAASSHKGTSTPSGSTSALSEELLRRSLAQCAESYSDYKRSGSKEDVCEQQPSSRLPYPHPHSHHQVEEESIYETADHERGAPCGDTPDSESDEFIQAQQQLARWASEDTMGGQPGPSGGSVNVGSAVPREYYPSPSSSTSEEPPSIARAPAPTPGSHVPHPDHATIHRPKRYPEYKH</sequence>
<dbReference type="AlphaFoldDB" id="A0A9N9X4D2"/>
<feature type="compositionally biased region" description="Polar residues" evidence="1">
    <location>
        <begin position="213"/>
        <end position="225"/>
    </location>
</feature>
<protein>
    <submittedName>
        <fullName evidence="2">Uncharacterized protein</fullName>
    </submittedName>
</protein>
<feature type="compositionally biased region" description="Low complexity" evidence="1">
    <location>
        <begin position="331"/>
        <end position="357"/>
    </location>
</feature>
<evidence type="ECO:0000313" key="2">
    <source>
        <dbReference type="EMBL" id="CAG9826816.1"/>
    </source>
</evidence>
<keyword evidence="3" id="KW-1185">Reference proteome</keyword>
<reference evidence="2" key="1">
    <citation type="submission" date="2022-01" db="EMBL/GenBank/DDBJ databases">
        <authorList>
            <person name="King R."/>
        </authorList>
    </citation>
    <scope>NUCLEOTIDE SEQUENCE</scope>
</reference>
<gene>
    <name evidence="2" type="ORF">DIABBA_LOCUS900</name>
</gene>
<dbReference type="OrthoDB" id="5951731at2759"/>
<proteinExistence type="predicted"/>
<feature type="compositionally biased region" description="Basic and acidic residues" evidence="1">
    <location>
        <begin position="247"/>
        <end position="258"/>
    </location>
</feature>
<dbReference type="EMBL" id="OU898276">
    <property type="protein sequence ID" value="CAG9826816.1"/>
    <property type="molecule type" value="Genomic_DNA"/>
</dbReference>
<evidence type="ECO:0000313" key="3">
    <source>
        <dbReference type="Proteomes" id="UP001153709"/>
    </source>
</evidence>